<evidence type="ECO:0000256" key="1">
    <source>
        <dbReference type="ARBA" id="ARBA00005790"/>
    </source>
</evidence>
<evidence type="ECO:0000256" key="3">
    <source>
        <dbReference type="ARBA" id="ARBA00016296"/>
    </source>
</evidence>
<feature type="binding site" evidence="9">
    <location>
        <begin position="27"/>
        <end position="34"/>
    </location>
    <ligand>
        <name>ATP</name>
        <dbReference type="ChEBI" id="CHEBI:30616"/>
    </ligand>
</feature>
<dbReference type="InterPro" id="IPR027417">
    <property type="entry name" value="P-loop_NTPase"/>
</dbReference>
<organism evidence="11 12">
    <name type="scientific">Sphingorhabdus arenilitoris</name>
    <dbReference type="NCBI Taxonomy" id="1490041"/>
    <lineage>
        <taxon>Bacteria</taxon>
        <taxon>Pseudomonadati</taxon>
        <taxon>Pseudomonadota</taxon>
        <taxon>Alphaproteobacteria</taxon>
        <taxon>Sphingomonadales</taxon>
        <taxon>Sphingomonadaceae</taxon>
        <taxon>Sphingorhabdus</taxon>
    </lineage>
</organism>
<dbReference type="InterPro" id="IPR017665">
    <property type="entry name" value="Guanylate_kinase"/>
</dbReference>
<keyword evidence="4 9" id="KW-0808">Transferase</keyword>
<keyword evidence="6 9" id="KW-0418">Kinase</keyword>
<accession>A0ABV8RCB8</accession>
<dbReference type="PANTHER" id="PTHR23117:SF13">
    <property type="entry name" value="GUANYLATE KINASE"/>
    <property type="match status" value="1"/>
</dbReference>
<dbReference type="HAMAP" id="MF_00328">
    <property type="entry name" value="Guanylate_kinase"/>
    <property type="match status" value="1"/>
</dbReference>
<reference evidence="12" key="1">
    <citation type="journal article" date="2019" name="Int. J. Syst. Evol. Microbiol.">
        <title>The Global Catalogue of Microorganisms (GCM) 10K type strain sequencing project: providing services to taxonomists for standard genome sequencing and annotation.</title>
        <authorList>
            <consortium name="The Broad Institute Genomics Platform"/>
            <consortium name="The Broad Institute Genome Sequencing Center for Infectious Disease"/>
            <person name="Wu L."/>
            <person name="Ma J."/>
        </authorList>
    </citation>
    <scope>NUCLEOTIDE SEQUENCE [LARGE SCALE GENOMIC DNA]</scope>
    <source>
        <strain evidence="12">CECT 8531</strain>
    </source>
</reference>
<sequence length="221" mass="24707">MAQEKNNVAENGAVELDRRGLLFVLSSPSGAGKSTLARKLLYSDPQISLSVSATTRPPRPGEVDGVDYHFVDTDTFKQMAKNGEFLEWAHVFGHRYGTPKAPVEEMLEQGKDVLFDIDWQGTQQLYQEAGNDVVRVFILPPSIAELEARLRGRGTDSDEVINERMSRAKAEIGHWDGYDYVLINDDIEACFTKIQHILAAERLSRSRQKGLIGFARKLVNG</sequence>
<dbReference type="EMBL" id="JBHSDH010000005">
    <property type="protein sequence ID" value="MFC4290835.1"/>
    <property type="molecule type" value="Genomic_DNA"/>
</dbReference>
<dbReference type="Pfam" id="PF00625">
    <property type="entry name" value="Guanylate_kin"/>
    <property type="match status" value="1"/>
</dbReference>
<dbReference type="SMART" id="SM00072">
    <property type="entry name" value="GuKc"/>
    <property type="match status" value="1"/>
</dbReference>
<name>A0ABV8RCB8_9SPHN</name>
<dbReference type="GO" id="GO:0004385">
    <property type="term" value="F:GMP kinase activity"/>
    <property type="evidence" value="ECO:0007669"/>
    <property type="project" value="UniProtKB-EC"/>
</dbReference>
<evidence type="ECO:0000256" key="7">
    <source>
        <dbReference type="ARBA" id="ARBA00022840"/>
    </source>
</evidence>
<dbReference type="InterPro" id="IPR008145">
    <property type="entry name" value="GK/Ca_channel_bsu"/>
</dbReference>
<dbReference type="Gene3D" id="3.30.63.10">
    <property type="entry name" value="Guanylate Kinase phosphate binding domain"/>
    <property type="match status" value="1"/>
</dbReference>
<dbReference type="InterPro" id="IPR020590">
    <property type="entry name" value="Guanylate_kinase_CS"/>
</dbReference>
<evidence type="ECO:0000256" key="9">
    <source>
        <dbReference type="HAMAP-Rule" id="MF_00328"/>
    </source>
</evidence>
<feature type="domain" description="Guanylate kinase-like" evidence="10">
    <location>
        <begin position="20"/>
        <end position="199"/>
    </location>
</feature>
<evidence type="ECO:0000256" key="4">
    <source>
        <dbReference type="ARBA" id="ARBA00022679"/>
    </source>
</evidence>
<dbReference type="RefSeq" id="WP_381420435.1">
    <property type="nucleotide sequence ID" value="NZ_JBHSDH010000005.1"/>
</dbReference>
<comment type="subcellular location">
    <subcellularLocation>
        <location evidence="9">Cytoplasm</location>
    </subcellularLocation>
</comment>
<evidence type="ECO:0000256" key="8">
    <source>
        <dbReference type="ARBA" id="ARBA00030128"/>
    </source>
</evidence>
<dbReference type="EC" id="2.7.4.8" evidence="2 9"/>
<evidence type="ECO:0000256" key="6">
    <source>
        <dbReference type="ARBA" id="ARBA00022777"/>
    </source>
</evidence>
<evidence type="ECO:0000256" key="5">
    <source>
        <dbReference type="ARBA" id="ARBA00022741"/>
    </source>
</evidence>
<dbReference type="NCBIfam" id="TIGR03263">
    <property type="entry name" value="guanyl_kin"/>
    <property type="match status" value="1"/>
</dbReference>
<comment type="similarity">
    <text evidence="1 9">Belongs to the guanylate kinase family.</text>
</comment>
<keyword evidence="12" id="KW-1185">Reference proteome</keyword>
<evidence type="ECO:0000313" key="11">
    <source>
        <dbReference type="EMBL" id="MFC4290835.1"/>
    </source>
</evidence>
<keyword evidence="5 9" id="KW-0547">Nucleotide-binding</keyword>
<comment type="caution">
    <text evidence="11">The sequence shown here is derived from an EMBL/GenBank/DDBJ whole genome shotgun (WGS) entry which is preliminary data.</text>
</comment>
<dbReference type="PROSITE" id="PS00856">
    <property type="entry name" value="GUANYLATE_KINASE_1"/>
    <property type="match status" value="1"/>
</dbReference>
<comment type="catalytic activity">
    <reaction evidence="9">
        <text>GMP + ATP = GDP + ADP</text>
        <dbReference type="Rhea" id="RHEA:20780"/>
        <dbReference type="ChEBI" id="CHEBI:30616"/>
        <dbReference type="ChEBI" id="CHEBI:58115"/>
        <dbReference type="ChEBI" id="CHEBI:58189"/>
        <dbReference type="ChEBI" id="CHEBI:456216"/>
        <dbReference type="EC" id="2.7.4.8"/>
    </reaction>
</comment>
<keyword evidence="9" id="KW-0963">Cytoplasm</keyword>
<dbReference type="PROSITE" id="PS50052">
    <property type="entry name" value="GUANYLATE_KINASE_2"/>
    <property type="match status" value="1"/>
</dbReference>
<evidence type="ECO:0000259" key="10">
    <source>
        <dbReference type="PROSITE" id="PS50052"/>
    </source>
</evidence>
<evidence type="ECO:0000313" key="12">
    <source>
        <dbReference type="Proteomes" id="UP001595887"/>
    </source>
</evidence>
<gene>
    <name evidence="9 11" type="primary">gmk</name>
    <name evidence="11" type="ORF">ACFOWX_00195</name>
</gene>
<proteinExistence type="inferred from homology"/>
<dbReference type="SUPFAM" id="SSF52540">
    <property type="entry name" value="P-loop containing nucleoside triphosphate hydrolases"/>
    <property type="match status" value="1"/>
</dbReference>
<dbReference type="InterPro" id="IPR008144">
    <property type="entry name" value="Guanylate_kin-like_dom"/>
</dbReference>
<dbReference type="Gene3D" id="3.40.50.300">
    <property type="entry name" value="P-loop containing nucleotide triphosphate hydrolases"/>
    <property type="match status" value="1"/>
</dbReference>
<comment type="function">
    <text evidence="9">Essential for recycling GMP and indirectly, cGMP.</text>
</comment>
<evidence type="ECO:0000256" key="2">
    <source>
        <dbReference type="ARBA" id="ARBA00012961"/>
    </source>
</evidence>
<dbReference type="Proteomes" id="UP001595887">
    <property type="component" value="Unassembled WGS sequence"/>
</dbReference>
<dbReference type="PANTHER" id="PTHR23117">
    <property type="entry name" value="GUANYLATE KINASE-RELATED"/>
    <property type="match status" value="1"/>
</dbReference>
<dbReference type="CDD" id="cd00071">
    <property type="entry name" value="GMPK"/>
    <property type="match status" value="1"/>
</dbReference>
<keyword evidence="7 9" id="KW-0067">ATP-binding</keyword>
<protein>
    <recommendedName>
        <fullName evidence="3 9">Guanylate kinase</fullName>
        <ecNumber evidence="2 9">2.7.4.8</ecNumber>
    </recommendedName>
    <alternativeName>
        <fullName evidence="8 9">GMP kinase</fullName>
    </alternativeName>
</protein>